<gene>
    <name evidence="7" type="ORF">D5R97_00490</name>
</gene>
<protein>
    <submittedName>
        <fullName evidence="7">ABC transporter permease</fullName>
    </submittedName>
</protein>
<feature type="transmembrane region" description="Helical" evidence="5">
    <location>
        <begin position="41"/>
        <end position="61"/>
    </location>
</feature>
<comment type="subcellular location">
    <subcellularLocation>
        <location evidence="5">Cell membrane</location>
        <topology evidence="5">Multi-pass membrane protein</topology>
    </subcellularLocation>
    <subcellularLocation>
        <location evidence="1">Membrane</location>
        <topology evidence="1">Multi-pass membrane protein</topology>
    </subcellularLocation>
</comment>
<organism evidence="7 8">
    <name type="scientific">Candidatus Syntrophonatronum acetioxidans</name>
    <dbReference type="NCBI Taxonomy" id="1795816"/>
    <lineage>
        <taxon>Bacteria</taxon>
        <taxon>Bacillati</taxon>
        <taxon>Bacillota</taxon>
        <taxon>Clostridia</taxon>
        <taxon>Eubacteriales</taxon>
        <taxon>Syntrophomonadaceae</taxon>
        <taxon>Candidatus Syntrophonatronum</taxon>
    </lineage>
</organism>
<dbReference type="EMBL" id="QZAA01000024">
    <property type="protein sequence ID" value="RQD78359.1"/>
    <property type="molecule type" value="Genomic_DNA"/>
</dbReference>
<evidence type="ECO:0000313" key="8">
    <source>
        <dbReference type="Proteomes" id="UP000285138"/>
    </source>
</evidence>
<evidence type="ECO:0000256" key="4">
    <source>
        <dbReference type="ARBA" id="ARBA00023136"/>
    </source>
</evidence>
<evidence type="ECO:0000256" key="1">
    <source>
        <dbReference type="ARBA" id="ARBA00004141"/>
    </source>
</evidence>
<keyword evidence="3 5" id="KW-1133">Transmembrane helix</keyword>
<feature type="transmembrane region" description="Helical" evidence="5">
    <location>
        <begin position="154"/>
        <end position="173"/>
    </location>
</feature>
<comment type="similarity">
    <text evidence="5">Belongs to the binding-protein-dependent transport system permease family.</text>
</comment>
<accession>A0A424YIV1</accession>
<evidence type="ECO:0000259" key="6">
    <source>
        <dbReference type="PROSITE" id="PS50928"/>
    </source>
</evidence>
<evidence type="ECO:0000256" key="5">
    <source>
        <dbReference type="RuleBase" id="RU363032"/>
    </source>
</evidence>
<evidence type="ECO:0000256" key="3">
    <source>
        <dbReference type="ARBA" id="ARBA00022989"/>
    </source>
</evidence>
<dbReference type="PANTHER" id="PTHR43376:SF1">
    <property type="entry name" value="OLIGOPEPTIDE TRANSPORT SYSTEM PERMEASE PROTEIN"/>
    <property type="match status" value="1"/>
</dbReference>
<dbReference type="Pfam" id="PF00528">
    <property type="entry name" value="BPD_transp_1"/>
    <property type="match status" value="1"/>
</dbReference>
<keyword evidence="5" id="KW-0813">Transport</keyword>
<keyword evidence="4 5" id="KW-0472">Membrane</keyword>
<feature type="domain" description="ABC transmembrane type-1" evidence="6">
    <location>
        <begin position="1"/>
        <end position="170"/>
    </location>
</feature>
<dbReference type="InterPro" id="IPR000515">
    <property type="entry name" value="MetI-like"/>
</dbReference>
<proteinExistence type="inferred from homology"/>
<dbReference type="SUPFAM" id="SSF161098">
    <property type="entry name" value="MetI-like"/>
    <property type="match status" value="1"/>
</dbReference>
<dbReference type="GO" id="GO:0005886">
    <property type="term" value="C:plasma membrane"/>
    <property type="evidence" value="ECO:0007669"/>
    <property type="project" value="UniProtKB-SubCell"/>
</dbReference>
<keyword evidence="2 5" id="KW-0812">Transmembrane</keyword>
<evidence type="ECO:0000313" key="7">
    <source>
        <dbReference type="EMBL" id="RQD78359.1"/>
    </source>
</evidence>
<sequence length="192" mass="21545">MFLNGIPSCFMGILVLLFLSFQLRLFPLSGAVTPFSGYRGMALVLDILRHLFLPCLALTLVQIPRNFLLMRNSMIGVIRTPYILTAQGKGLKERVIQYRHAARGALLPVITRLGMSIGLLFTGVLFIETVFAYPGTGYIFYLALGKHDFPMVQGTLFFITLFVLAANFLTDVISAKIDPRLREHAYQLLDRT</sequence>
<feature type="transmembrane region" description="Helical" evidence="5">
    <location>
        <begin position="113"/>
        <end position="134"/>
    </location>
</feature>
<reference evidence="7 8" key="1">
    <citation type="submission" date="2018-08" db="EMBL/GenBank/DDBJ databases">
        <title>The metabolism and importance of syntrophic acetate oxidation coupled to methane or sulfide production in haloalkaline environments.</title>
        <authorList>
            <person name="Timmers P.H.A."/>
            <person name="Vavourakis C.D."/>
            <person name="Sorokin D.Y."/>
            <person name="Sinninghe Damste J.S."/>
            <person name="Muyzer G."/>
            <person name="Stams A.J.M."/>
            <person name="Plugge C.M."/>
        </authorList>
    </citation>
    <scope>NUCLEOTIDE SEQUENCE [LARGE SCALE GENOMIC DNA]</scope>
    <source>
        <strain evidence="7">MSAO_Bac1</strain>
    </source>
</reference>
<evidence type="ECO:0000256" key="2">
    <source>
        <dbReference type="ARBA" id="ARBA00022692"/>
    </source>
</evidence>
<comment type="caution">
    <text evidence="7">The sequence shown here is derived from an EMBL/GenBank/DDBJ whole genome shotgun (WGS) entry which is preliminary data.</text>
</comment>
<dbReference type="AlphaFoldDB" id="A0A424YIV1"/>
<dbReference type="PROSITE" id="PS50928">
    <property type="entry name" value="ABC_TM1"/>
    <property type="match status" value="1"/>
</dbReference>
<name>A0A424YIV1_9FIRM</name>
<dbReference type="Proteomes" id="UP000285138">
    <property type="component" value="Unassembled WGS sequence"/>
</dbReference>
<dbReference type="Gene3D" id="1.10.3720.10">
    <property type="entry name" value="MetI-like"/>
    <property type="match status" value="1"/>
</dbReference>
<dbReference type="PANTHER" id="PTHR43376">
    <property type="entry name" value="OLIGOPEPTIDE TRANSPORT SYSTEM PERMEASE PROTEIN"/>
    <property type="match status" value="1"/>
</dbReference>
<dbReference type="GO" id="GO:0055085">
    <property type="term" value="P:transmembrane transport"/>
    <property type="evidence" value="ECO:0007669"/>
    <property type="project" value="InterPro"/>
</dbReference>
<dbReference type="InterPro" id="IPR035906">
    <property type="entry name" value="MetI-like_sf"/>
</dbReference>